<accession>A0A2A5RZN1</accession>
<dbReference type="RefSeq" id="WP_068162153.1">
    <property type="nucleotide sequence ID" value="NZ_JXJX01000007.1"/>
</dbReference>
<dbReference type="InterPro" id="IPR023298">
    <property type="entry name" value="ATPase_P-typ_TM_dom_sf"/>
</dbReference>
<comment type="subcellular location">
    <subcellularLocation>
        <location evidence="1">Cell membrane</location>
        <topology evidence="1">Multi-pass membrane protein</topology>
    </subcellularLocation>
</comment>
<dbReference type="OrthoDB" id="9813266at2"/>
<keyword evidence="8" id="KW-0406">Ion transport</keyword>
<dbReference type="Gene3D" id="2.70.150.10">
    <property type="entry name" value="Calcium-transporting ATPase, cytoplasmic transduction domain A"/>
    <property type="match status" value="1"/>
</dbReference>
<dbReference type="AlphaFoldDB" id="A0A2A5RZN1"/>
<keyword evidence="3" id="KW-0104">Cadmium</keyword>
<evidence type="ECO:0000313" key="14">
    <source>
        <dbReference type="EMBL" id="PCS06664.1"/>
    </source>
</evidence>
<evidence type="ECO:0000256" key="9">
    <source>
        <dbReference type="ARBA" id="ARBA00023136"/>
    </source>
</evidence>
<organism evidence="14 15">
    <name type="scientific">Pseudolactococcus plantarum</name>
    <dbReference type="NCBI Taxonomy" id="1365"/>
    <lineage>
        <taxon>Bacteria</taxon>
        <taxon>Bacillati</taxon>
        <taxon>Bacillota</taxon>
        <taxon>Bacilli</taxon>
        <taxon>Lactobacillales</taxon>
        <taxon>Streptococcaceae</taxon>
        <taxon>Pseudolactococcus</taxon>
    </lineage>
</organism>
<evidence type="ECO:0000256" key="12">
    <source>
        <dbReference type="RuleBase" id="RU362081"/>
    </source>
</evidence>
<dbReference type="GO" id="GO:0005524">
    <property type="term" value="F:ATP binding"/>
    <property type="evidence" value="ECO:0007669"/>
    <property type="project" value="UniProtKB-UniRule"/>
</dbReference>
<feature type="transmembrane region" description="Helical" evidence="12">
    <location>
        <begin position="7"/>
        <end position="24"/>
    </location>
</feature>
<gene>
    <name evidence="14" type="ORF">RU87_GL001517</name>
</gene>
<protein>
    <recommendedName>
        <fullName evidence="10">Cd(2+)-exporting ATPase</fullName>
        <ecNumber evidence="10">7.2.2.21</ecNumber>
    </recommendedName>
</protein>
<feature type="transmembrane region" description="Helical" evidence="12">
    <location>
        <begin position="550"/>
        <end position="578"/>
    </location>
</feature>
<dbReference type="NCBIfam" id="TIGR01525">
    <property type="entry name" value="ATPase-IB_hvy"/>
    <property type="match status" value="1"/>
</dbReference>
<comment type="similarity">
    <text evidence="2 12">Belongs to the cation transport ATPase (P-type) (TC 3.A.3) family. Type IB subfamily.</text>
</comment>
<dbReference type="SFLD" id="SFLDG00002">
    <property type="entry name" value="C1.7:_P-type_atpase_like"/>
    <property type="match status" value="1"/>
</dbReference>
<evidence type="ECO:0000256" key="8">
    <source>
        <dbReference type="ARBA" id="ARBA00023065"/>
    </source>
</evidence>
<evidence type="ECO:0000256" key="5">
    <source>
        <dbReference type="ARBA" id="ARBA00022723"/>
    </source>
</evidence>
<dbReference type="InterPro" id="IPR059000">
    <property type="entry name" value="ATPase_P-type_domA"/>
</dbReference>
<dbReference type="PANTHER" id="PTHR48085">
    <property type="entry name" value="CADMIUM/ZINC-TRANSPORTING ATPASE HMA2-RELATED"/>
    <property type="match status" value="1"/>
</dbReference>
<evidence type="ECO:0000256" key="1">
    <source>
        <dbReference type="ARBA" id="ARBA00004651"/>
    </source>
</evidence>
<dbReference type="Pfam" id="PF00702">
    <property type="entry name" value="Hydrolase"/>
    <property type="match status" value="1"/>
</dbReference>
<feature type="transmembrane region" description="Helical" evidence="12">
    <location>
        <begin position="227"/>
        <end position="245"/>
    </location>
</feature>
<keyword evidence="12" id="KW-0547">Nucleotide-binding</keyword>
<dbReference type="GO" id="GO:0005886">
    <property type="term" value="C:plasma membrane"/>
    <property type="evidence" value="ECO:0007669"/>
    <property type="project" value="UniProtKB-SubCell"/>
</dbReference>
<dbReference type="InterPro" id="IPR018303">
    <property type="entry name" value="ATPase_P-typ_P_site"/>
</dbReference>
<proteinExistence type="inferred from homology"/>
<keyword evidence="5 12" id="KW-0479">Metal-binding</keyword>
<dbReference type="NCBIfam" id="TIGR01494">
    <property type="entry name" value="ATPase_P-type"/>
    <property type="match status" value="1"/>
</dbReference>
<dbReference type="GO" id="GO:0046872">
    <property type="term" value="F:metal ion binding"/>
    <property type="evidence" value="ECO:0007669"/>
    <property type="project" value="UniProtKB-KW"/>
</dbReference>
<keyword evidence="8" id="KW-0813">Transport</keyword>
<dbReference type="InterPro" id="IPR001757">
    <property type="entry name" value="P_typ_ATPase"/>
</dbReference>
<evidence type="ECO:0000256" key="3">
    <source>
        <dbReference type="ARBA" id="ARBA00022539"/>
    </source>
</evidence>
<dbReference type="Proteomes" id="UP000242246">
    <property type="component" value="Unassembled WGS sequence"/>
</dbReference>
<evidence type="ECO:0000256" key="11">
    <source>
        <dbReference type="ARBA" id="ARBA00049338"/>
    </source>
</evidence>
<keyword evidence="12 14" id="KW-0067">ATP-binding</keyword>
<evidence type="ECO:0000256" key="7">
    <source>
        <dbReference type="ARBA" id="ARBA00022989"/>
    </source>
</evidence>
<dbReference type="NCBIfam" id="TIGR01512">
    <property type="entry name" value="ATPase-IB2_Cd"/>
    <property type="match status" value="1"/>
</dbReference>
<dbReference type="PRINTS" id="PR00119">
    <property type="entry name" value="CATATPASE"/>
</dbReference>
<evidence type="ECO:0000256" key="4">
    <source>
        <dbReference type="ARBA" id="ARBA00022692"/>
    </source>
</evidence>
<name>A0A2A5RZN1_9LACT</name>
<dbReference type="InterPro" id="IPR023299">
    <property type="entry name" value="ATPase_P-typ_cyto_dom_N"/>
</dbReference>
<keyword evidence="6" id="KW-1278">Translocase</keyword>
<keyword evidence="15" id="KW-1185">Reference proteome</keyword>
<keyword evidence="9 12" id="KW-0472">Membrane</keyword>
<evidence type="ECO:0000259" key="13">
    <source>
        <dbReference type="Pfam" id="PF00122"/>
    </source>
</evidence>
<dbReference type="Gene3D" id="3.40.50.1000">
    <property type="entry name" value="HAD superfamily/HAD-like"/>
    <property type="match status" value="1"/>
</dbReference>
<dbReference type="PRINTS" id="PR00120">
    <property type="entry name" value="HATPASE"/>
</dbReference>
<dbReference type="SUPFAM" id="SSF81665">
    <property type="entry name" value="Calcium ATPase, transmembrane domain M"/>
    <property type="match status" value="1"/>
</dbReference>
<dbReference type="InterPro" id="IPR044492">
    <property type="entry name" value="P_typ_ATPase_HD_dom"/>
</dbReference>
<dbReference type="Gene3D" id="3.40.1110.10">
    <property type="entry name" value="Calcium-transporting ATPase, cytoplasmic domain N"/>
    <property type="match status" value="1"/>
</dbReference>
<dbReference type="PANTHER" id="PTHR48085:SF5">
    <property type="entry name" value="CADMIUM_ZINC-TRANSPORTING ATPASE HMA4-RELATED"/>
    <property type="match status" value="1"/>
</dbReference>
<evidence type="ECO:0000256" key="10">
    <source>
        <dbReference type="ARBA" id="ARBA00039103"/>
    </source>
</evidence>
<dbReference type="PROSITE" id="PS00154">
    <property type="entry name" value="ATPASE_E1_E2"/>
    <property type="match status" value="1"/>
</dbReference>
<dbReference type="GO" id="GO:0016887">
    <property type="term" value="F:ATP hydrolysis activity"/>
    <property type="evidence" value="ECO:0007669"/>
    <property type="project" value="InterPro"/>
</dbReference>
<dbReference type="SUPFAM" id="SSF56784">
    <property type="entry name" value="HAD-like"/>
    <property type="match status" value="1"/>
</dbReference>
<evidence type="ECO:0000256" key="6">
    <source>
        <dbReference type="ARBA" id="ARBA00022967"/>
    </source>
</evidence>
<feature type="transmembrane region" description="Helical" evidence="12">
    <location>
        <begin position="30"/>
        <end position="50"/>
    </location>
</feature>
<evidence type="ECO:0000313" key="15">
    <source>
        <dbReference type="Proteomes" id="UP000242246"/>
    </source>
</evidence>
<evidence type="ECO:0000256" key="2">
    <source>
        <dbReference type="ARBA" id="ARBA00006024"/>
    </source>
</evidence>
<dbReference type="InterPro" id="IPR008250">
    <property type="entry name" value="ATPase_P-typ_transduc_dom_A_sf"/>
</dbReference>
<keyword evidence="12" id="KW-1003">Cell membrane</keyword>
<sequence length="598" mass="64193">MKNWQKLTATIVIAIMALLLEFGFHNPFLTQLLVTVAGAILALSMFIEMVKTLRSGKYGVDLLAIIAIISTLIIGHYWASLIIILMLVGGESLEDYAANRASRELHKLLENSPTIAHKQVNDEYEDTPIEEMVVGDIVLVKPSELVPIDGEILEGNSWFDESSLTGESQPVTKEKGDAVLSGSINGETAVLVKVTKKASDSQYQKIIQLVKESEATPAEFVRLADRYAVPFTIIALVIASGAWIVSKDMTRFAEVLVVASPCPLILAAPIAFVGGMSRSSRHGLLVKNGTTIEKLSLAKTVAFDKTGTLTTGVLQVKRIQPETMTRSEDELLQIAYSLEIGSNHILAKSLVALGESKHIPRLAVSELTEETGLGLKGIINGKTYRIGRATFANAKAENMTGTAVSISEDDVFIGNILFEDKVREESKAVIESLNRLDISHIMMLTGDNITTAKTVGQALGLTEIHAELMPSEKIGILNNLPETSRPMVMVGDGINDAPALALSDVGIALGASGSTVASESADVVVLRNNLALVPESIKISRQTMKVAKEAVLIGIFICIVLMIIASTGVLPTIFGALLQEVIDTVSILYALKALKDKA</sequence>
<feature type="transmembrane region" description="Helical" evidence="12">
    <location>
        <begin position="62"/>
        <end position="88"/>
    </location>
</feature>
<comment type="catalytic activity">
    <reaction evidence="11">
        <text>Cd(2+)(in) + ATP + H2O = Cd(2+)(out) + ADP + phosphate + H(+)</text>
        <dbReference type="Rhea" id="RHEA:12132"/>
        <dbReference type="ChEBI" id="CHEBI:15377"/>
        <dbReference type="ChEBI" id="CHEBI:15378"/>
        <dbReference type="ChEBI" id="CHEBI:30616"/>
        <dbReference type="ChEBI" id="CHEBI:43474"/>
        <dbReference type="ChEBI" id="CHEBI:48775"/>
        <dbReference type="ChEBI" id="CHEBI:456216"/>
        <dbReference type="EC" id="7.2.2.21"/>
    </reaction>
</comment>
<dbReference type="InterPro" id="IPR051014">
    <property type="entry name" value="Cation_Transport_ATPase_IB"/>
</dbReference>
<dbReference type="STRING" id="1348632.GCA_001591745_00900"/>
<keyword evidence="4 12" id="KW-0812">Transmembrane</keyword>
<dbReference type="EC" id="7.2.2.21" evidence="10"/>
<reference evidence="14 15" key="1">
    <citation type="submission" date="2014-12" db="EMBL/GenBank/DDBJ databases">
        <title>Draft genome sequences of 10 type strains of Lactococcus.</title>
        <authorList>
            <person name="Sun Z."/>
            <person name="Zhong Z."/>
            <person name="Liu W."/>
            <person name="Zhang W."/>
            <person name="Zhang H."/>
        </authorList>
    </citation>
    <scope>NUCLEOTIDE SEQUENCE [LARGE SCALE GENOMIC DNA]</scope>
    <source>
        <strain evidence="14 15">DSM 20686</strain>
    </source>
</reference>
<dbReference type="EMBL" id="JXJX01000007">
    <property type="protein sequence ID" value="PCS06664.1"/>
    <property type="molecule type" value="Genomic_DNA"/>
</dbReference>
<dbReference type="SFLD" id="SFLDF00027">
    <property type="entry name" value="p-type_atpase"/>
    <property type="match status" value="1"/>
</dbReference>
<comment type="caution">
    <text evidence="14">The sequence shown here is derived from an EMBL/GenBank/DDBJ whole genome shotgun (WGS) entry which is preliminary data.</text>
</comment>
<dbReference type="InterPro" id="IPR036412">
    <property type="entry name" value="HAD-like_sf"/>
</dbReference>
<dbReference type="SUPFAM" id="SSF81653">
    <property type="entry name" value="Calcium ATPase, transduction domain A"/>
    <property type="match status" value="1"/>
</dbReference>
<feature type="domain" description="P-type ATPase A" evidence="13">
    <location>
        <begin position="111"/>
        <end position="211"/>
    </location>
</feature>
<dbReference type="GO" id="GO:0008551">
    <property type="term" value="F:P-type cadmium transporter activity"/>
    <property type="evidence" value="ECO:0007669"/>
    <property type="project" value="UniProtKB-EC"/>
</dbReference>
<dbReference type="InterPro" id="IPR027256">
    <property type="entry name" value="P-typ_ATPase_IB"/>
</dbReference>
<dbReference type="Pfam" id="PF00122">
    <property type="entry name" value="E1-E2_ATPase"/>
    <property type="match status" value="1"/>
</dbReference>
<keyword evidence="7 12" id="KW-1133">Transmembrane helix</keyword>
<dbReference type="SFLD" id="SFLDS00003">
    <property type="entry name" value="Haloacid_Dehalogenase"/>
    <property type="match status" value="1"/>
</dbReference>
<dbReference type="FunFam" id="2.70.150.10:FF:000002">
    <property type="entry name" value="Copper-transporting ATPase 1, putative"/>
    <property type="match status" value="1"/>
</dbReference>
<dbReference type="CDD" id="cd07544">
    <property type="entry name" value="P-type_ATPase_HM"/>
    <property type="match status" value="1"/>
</dbReference>
<dbReference type="InterPro" id="IPR023214">
    <property type="entry name" value="HAD_sf"/>
</dbReference>